<evidence type="ECO:0000313" key="3">
    <source>
        <dbReference type="Proteomes" id="UP000179076"/>
    </source>
</evidence>
<comment type="caution">
    <text evidence="2">The sequence shown here is derived from an EMBL/GenBank/DDBJ whole genome shotgun (WGS) entry which is preliminary data.</text>
</comment>
<protein>
    <recommendedName>
        <fullName evidence="1">PilZ domain-containing protein</fullName>
    </recommendedName>
</protein>
<feature type="domain" description="PilZ" evidence="1">
    <location>
        <begin position="2"/>
        <end position="89"/>
    </location>
</feature>
<dbReference type="Gene3D" id="2.40.10.220">
    <property type="entry name" value="predicted glycosyltransferase like domains"/>
    <property type="match status" value="1"/>
</dbReference>
<dbReference type="EMBL" id="MFSP01000069">
    <property type="protein sequence ID" value="OGI67083.1"/>
    <property type="molecule type" value="Genomic_DNA"/>
</dbReference>
<accession>A0A1F6VBN6</accession>
<gene>
    <name evidence="2" type="ORF">A2W18_06700</name>
</gene>
<dbReference type="GO" id="GO:0035438">
    <property type="term" value="F:cyclic-di-GMP binding"/>
    <property type="evidence" value="ECO:0007669"/>
    <property type="project" value="InterPro"/>
</dbReference>
<dbReference type="Proteomes" id="UP000179076">
    <property type="component" value="Unassembled WGS sequence"/>
</dbReference>
<dbReference type="InterPro" id="IPR009875">
    <property type="entry name" value="PilZ_domain"/>
</dbReference>
<evidence type="ECO:0000313" key="2">
    <source>
        <dbReference type="EMBL" id="OGI67083.1"/>
    </source>
</evidence>
<dbReference type="AlphaFoldDB" id="A0A1F6VBN6"/>
<sequence>MSVDVVLNHRAQSVICTMRDISLGGAFIAAEPELLPYAGTVELNFSTPSESARNQLRLEATIERTTEHGAAVSFGDVGRDAYFQLVDLVTSS</sequence>
<organism evidence="2 3">
    <name type="scientific">Candidatus Muproteobacteria bacterium RBG_16_60_9</name>
    <dbReference type="NCBI Taxonomy" id="1817755"/>
    <lineage>
        <taxon>Bacteria</taxon>
        <taxon>Pseudomonadati</taxon>
        <taxon>Pseudomonadota</taxon>
        <taxon>Candidatus Muproteobacteria</taxon>
    </lineage>
</organism>
<reference evidence="2 3" key="1">
    <citation type="journal article" date="2016" name="Nat. Commun.">
        <title>Thousands of microbial genomes shed light on interconnected biogeochemical processes in an aquifer system.</title>
        <authorList>
            <person name="Anantharaman K."/>
            <person name="Brown C.T."/>
            <person name="Hug L.A."/>
            <person name="Sharon I."/>
            <person name="Castelle C.J."/>
            <person name="Probst A.J."/>
            <person name="Thomas B.C."/>
            <person name="Singh A."/>
            <person name="Wilkins M.J."/>
            <person name="Karaoz U."/>
            <person name="Brodie E.L."/>
            <person name="Williams K.H."/>
            <person name="Hubbard S.S."/>
            <person name="Banfield J.F."/>
        </authorList>
    </citation>
    <scope>NUCLEOTIDE SEQUENCE [LARGE SCALE GENOMIC DNA]</scope>
</reference>
<dbReference type="Pfam" id="PF07238">
    <property type="entry name" value="PilZ"/>
    <property type="match status" value="1"/>
</dbReference>
<dbReference type="SUPFAM" id="SSF141371">
    <property type="entry name" value="PilZ domain-like"/>
    <property type="match status" value="1"/>
</dbReference>
<name>A0A1F6VBN6_9PROT</name>
<proteinExistence type="predicted"/>
<evidence type="ECO:0000259" key="1">
    <source>
        <dbReference type="Pfam" id="PF07238"/>
    </source>
</evidence>